<proteinExistence type="predicted"/>
<evidence type="ECO:0000313" key="3">
    <source>
        <dbReference type="EMBL" id="TMR13295.1"/>
    </source>
</evidence>
<keyword evidence="3" id="KW-0547">Nucleotide-binding</keyword>
<feature type="domain" description="Histidine kinase/HSP90-like ATPase" evidence="2">
    <location>
        <begin position="15"/>
        <end position="123"/>
    </location>
</feature>
<keyword evidence="1" id="KW-0808">Transferase</keyword>
<evidence type="ECO:0000313" key="4">
    <source>
        <dbReference type="Proteomes" id="UP000309128"/>
    </source>
</evidence>
<name>A0A5S4F8T6_9ACTN</name>
<accession>A0A5S4F8T6</accession>
<dbReference type="PANTHER" id="PTHR35526:SF3">
    <property type="entry name" value="ANTI-SIGMA-F FACTOR RSBW"/>
    <property type="match status" value="1"/>
</dbReference>
<dbReference type="Pfam" id="PF13581">
    <property type="entry name" value="HATPase_c_2"/>
    <property type="match status" value="1"/>
</dbReference>
<keyword evidence="4" id="KW-1185">Reference proteome</keyword>
<dbReference type="EMBL" id="VCKY01000123">
    <property type="protein sequence ID" value="TMR13295.1"/>
    <property type="molecule type" value="Genomic_DNA"/>
</dbReference>
<reference evidence="3 4" key="1">
    <citation type="submission" date="2019-05" db="EMBL/GenBank/DDBJ databases">
        <title>Draft genome sequence of Nonomuraea turkmeniaca DSM 43926.</title>
        <authorList>
            <person name="Saricaoglu S."/>
            <person name="Isik K."/>
        </authorList>
    </citation>
    <scope>NUCLEOTIDE SEQUENCE [LARGE SCALE GENOMIC DNA]</scope>
    <source>
        <strain evidence="3 4">DSM 43926</strain>
    </source>
</reference>
<keyword evidence="1" id="KW-0418">Kinase</keyword>
<evidence type="ECO:0000256" key="1">
    <source>
        <dbReference type="ARBA" id="ARBA00022527"/>
    </source>
</evidence>
<evidence type="ECO:0000259" key="2">
    <source>
        <dbReference type="Pfam" id="PF13581"/>
    </source>
</evidence>
<protein>
    <submittedName>
        <fullName evidence="3">ATP-binding protein</fullName>
    </submittedName>
</protein>
<dbReference type="InterPro" id="IPR036890">
    <property type="entry name" value="HATPase_C_sf"/>
</dbReference>
<dbReference type="AlphaFoldDB" id="A0A5S4F8T6"/>
<dbReference type="SUPFAM" id="SSF55874">
    <property type="entry name" value="ATPase domain of HSP90 chaperone/DNA topoisomerase II/histidine kinase"/>
    <property type="match status" value="1"/>
</dbReference>
<dbReference type="OrthoDB" id="3748385at2"/>
<dbReference type="InterPro" id="IPR003594">
    <property type="entry name" value="HATPase_dom"/>
</dbReference>
<dbReference type="GO" id="GO:0004674">
    <property type="term" value="F:protein serine/threonine kinase activity"/>
    <property type="evidence" value="ECO:0007669"/>
    <property type="project" value="UniProtKB-KW"/>
</dbReference>
<organism evidence="3 4">
    <name type="scientific">Nonomuraea turkmeniaca</name>
    <dbReference type="NCBI Taxonomy" id="103838"/>
    <lineage>
        <taxon>Bacteria</taxon>
        <taxon>Bacillati</taxon>
        <taxon>Actinomycetota</taxon>
        <taxon>Actinomycetes</taxon>
        <taxon>Streptosporangiales</taxon>
        <taxon>Streptosporangiaceae</taxon>
        <taxon>Nonomuraea</taxon>
    </lineage>
</organism>
<dbReference type="CDD" id="cd16936">
    <property type="entry name" value="HATPase_RsbW-like"/>
    <property type="match status" value="1"/>
</dbReference>
<sequence>MSVQFELRCPVSADLAFIRDLVRVCGRYAGLTGERLDHLVLAVNEAVTNVLDHGGAAGSVTARGTQDGIIVEILDFAGRLSAGHLGGARVDPTGAHGFGLWVIQRLCDGVSLEQTGLGSLLSLHMNHDPATSVRHLGRAGRERQPAH</sequence>
<dbReference type="Proteomes" id="UP000309128">
    <property type="component" value="Unassembled WGS sequence"/>
</dbReference>
<comment type="caution">
    <text evidence="3">The sequence shown here is derived from an EMBL/GenBank/DDBJ whole genome shotgun (WGS) entry which is preliminary data.</text>
</comment>
<dbReference type="Gene3D" id="3.30.565.10">
    <property type="entry name" value="Histidine kinase-like ATPase, C-terminal domain"/>
    <property type="match status" value="1"/>
</dbReference>
<dbReference type="PANTHER" id="PTHR35526">
    <property type="entry name" value="ANTI-SIGMA-F FACTOR RSBW-RELATED"/>
    <property type="match status" value="1"/>
</dbReference>
<dbReference type="GO" id="GO:0005524">
    <property type="term" value="F:ATP binding"/>
    <property type="evidence" value="ECO:0007669"/>
    <property type="project" value="UniProtKB-KW"/>
</dbReference>
<dbReference type="RefSeq" id="WP_138670057.1">
    <property type="nucleotide sequence ID" value="NZ_VCKY01000123.1"/>
</dbReference>
<gene>
    <name evidence="3" type="ORF">ETD86_31030</name>
</gene>
<keyword evidence="3" id="KW-0067">ATP-binding</keyword>
<keyword evidence="1" id="KW-0723">Serine/threonine-protein kinase</keyword>
<dbReference type="InterPro" id="IPR050267">
    <property type="entry name" value="Anti-sigma-factor_SerPK"/>
</dbReference>